<dbReference type="RefSeq" id="WP_138988970.1">
    <property type="nucleotide sequence ID" value="NZ_CP043869.1"/>
</dbReference>
<gene>
    <name evidence="2" type="ORF">F0U83_04110</name>
</gene>
<keyword evidence="1" id="KW-0732">Signal</keyword>
<protein>
    <submittedName>
        <fullName evidence="2">Uncharacterized protein</fullName>
    </submittedName>
</protein>
<proteinExistence type="predicted"/>
<dbReference type="Pfam" id="PF02635">
    <property type="entry name" value="DsrE"/>
    <property type="match status" value="1"/>
</dbReference>
<dbReference type="AlphaFoldDB" id="A0A5P1R8P0"/>
<keyword evidence="3" id="KW-1185">Reference proteome</keyword>
<dbReference type="InterPro" id="IPR027396">
    <property type="entry name" value="DsrEFH-like"/>
</dbReference>
<dbReference type="PANTHER" id="PTHR37691">
    <property type="entry name" value="BLR3518 PROTEIN"/>
    <property type="match status" value="1"/>
</dbReference>
<name>A0A5P1R8P0_9GAMM</name>
<reference evidence="2 3" key="1">
    <citation type="journal article" date="2019" name="Biochem. Eng. J.">
        <title>Metabolic engineering of the marine bacteria Neptunomonas concharum for the production of acetoin and meso-2,3-butanediol from acetate.</title>
        <authorList>
            <person name="Li W."/>
            <person name="Pu N."/>
            <person name="Liu C.-X."/>
            <person name="Yuan Q.-P."/>
            <person name="Li Z.-J."/>
        </authorList>
    </citation>
    <scope>NUCLEOTIDE SEQUENCE [LARGE SCALE GENOMIC DNA]</scope>
    <source>
        <strain evidence="2 3">JCM17730</strain>
    </source>
</reference>
<evidence type="ECO:0000256" key="1">
    <source>
        <dbReference type="SAM" id="SignalP"/>
    </source>
</evidence>
<organism evidence="2 3">
    <name type="scientific">Neptunomonas concharum</name>
    <dbReference type="NCBI Taxonomy" id="1031538"/>
    <lineage>
        <taxon>Bacteria</taxon>
        <taxon>Pseudomonadati</taxon>
        <taxon>Pseudomonadota</taxon>
        <taxon>Gammaproteobacteria</taxon>
        <taxon>Oceanospirillales</taxon>
        <taxon>Oceanospirillaceae</taxon>
        <taxon>Neptunomonas</taxon>
    </lineage>
</organism>
<evidence type="ECO:0000313" key="2">
    <source>
        <dbReference type="EMBL" id="QEQ95953.1"/>
    </source>
</evidence>
<dbReference type="SUPFAM" id="SSF75169">
    <property type="entry name" value="DsrEFH-like"/>
    <property type="match status" value="1"/>
</dbReference>
<dbReference type="EMBL" id="CP043869">
    <property type="protein sequence ID" value="QEQ95953.1"/>
    <property type="molecule type" value="Genomic_DNA"/>
</dbReference>
<evidence type="ECO:0000313" key="3">
    <source>
        <dbReference type="Proteomes" id="UP000324760"/>
    </source>
</evidence>
<dbReference type="Gene3D" id="3.40.1260.10">
    <property type="entry name" value="DsrEFH-like"/>
    <property type="match status" value="1"/>
</dbReference>
<accession>A0A5P1R8P0</accession>
<sequence>MLSSYARFLLLISLVALPIKSFADSHYQSQKVVYHMNYHDEGRISETMTNISNHLQSLPEDQIDIKVVVHGKAIEYFVDAKDNQAKQITLDSLRLRDVQFIICGNTLQGYQITKDDLYEVEDEDIVQAGLPEIVHLQQQGYVYVRP</sequence>
<dbReference type="InterPro" id="IPR003787">
    <property type="entry name" value="Sulphur_relay_DsrE/F-like"/>
</dbReference>
<feature type="chain" id="PRO_5024793335" evidence="1">
    <location>
        <begin position="24"/>
        <end position="146"/>
    </location>
</feature>
<dbReference type="OrthoDB" id="14053at2"/>
<dbReference type="Proteomes" id="UP000324760">
    <property type="component" value="Chromosome"/>
</dbReference>
<dbReference type="KEGG" id="ncu:F0U83_04110"/>
<dbReference type="PANTHER" id="PTHR37691:SF1">
    <property type="entry name" value="BLR3518 PROTEIN"/>
    <property type="match status" value="1"/>
</dbReference>
<feature type="signal peptide" evidence="1">
    <location>
        <begin position="1"/>
        <end position="23"/>
    </location>
</feature>